<dbReference type="EMBL" id="AXCN02001954">
    <property type="status" value="NOT_ANNOTATED_CDS"/>
    <property type="molecule type" value="Genomic_DNA"/>
</dbReference>
<dbReference type="PROSITE" id="PS50961">
    <property type="entry name" value="HTH_LA"/>
    <property type="match status" value="1"/>
</dbReference>
<feature type="compositionally biased region" description="Low complexity" evidence="3">
    <location>
        <begin position="592"/>
        <end position="601"/>
    </location>
</feature>
<feature type="compositionally biased region" description="Low complexity" evidence="3">
    <location>
        <begin position="178"/>
        <end position="195"/>
    </location>
</feature>
<feature type="compositionally biased region" description="Low complexity" evidence="3">
    <location>
        <begin position="875"/>
        <end position="900"/>
    </location>
</feature>
<feature type="region of interest" description="Disordered" evidence="3">
    <location>
        <begin position="1746"/>
        <end position="1801"/>
    </location>
</feature>
<dbReference type="GO" id="GO:0000339">
    <property type="term" value="F:RNA cap binding"/>
    <property type="evidence" value="ECO:0007669"/>
    <property type="project" value="InterPro"/>
</dbReference>
<feature type="compositionally biased region" description="Gly residues" evidence="3">
    <location>
        <begin position="255"/>
        <end position="264"/>
    </location>
</feature>
<dbReference type="InterPro" id="IPR006630">
    <property type="entry name" value="La_HTH"/>
</dbReference>
<keyword evidence="6" id="KW-1185">Reference proteome</keyword>
<dbReference type="InterPro" id="IPR006607">
    <property type="entry name" value="DM15"/>
</dbReference>
<feature type="compositionally biased region" description="Low complexity" evidence="3">
    <location>
        <begin position="17"/>
        <end position="39"/>
    </location>
</feature>
<feature type="compositionally biased region" description="Polar residues" evidence="3">
    <location>
        <begin position="1160"/>
        <end position="1176"/>
    </location>
</feature>
<feature type="compositionally biased region" description="Low complexity" evidence="3">
    <location>
        <begin position="1092"/>
        <end position="1127"/>
    </location>
</feature>
<feature type="compositionally biased region" description="Low complexity" evidence="3">
    <location>
        <begin position="99"/>
        <end position="114"/>
    </location>
</feature>
<dbReference type="SMART" id="SM00715">
    <property type="entry name" value="LA"/>
    <property type="match status" value="1"/>
</dbReference>
<dbReference type="SUPFAM" id="SSF46785">
    <property type="entry name" value="Winged helix' DNA-binding domain"/>
    <property type="match status" value="1"/>
</dbReference>
<evidence type="ECO:0000256" key="1">
    <source>
        <dbReference type="ARBA" id="ARBA00022884"/>
    </source>
</evidence>
<feature type="region of interest" description="Disordered" evidence="3">
    <location>
        <begin position="1601"/>
        <end position="1655"/>
    </location>
</feature>
<feature type="compositionally biased region" description="Basic and acidic residues" evidence="3">
    <location>
        <begin position="206"/>
        <end position="230"/>
    </location>
</feature>
<feature type="compositionally biased region" description="Polar residues" evidence="3">
    <location>
        <begin position="482"/>
        <end position="518"/>
    </location>
</feature>
<feature type="region of interest" description="Disordered" evidence="3">
    <location>
        <begin position="855"/>
        <end position="900"/>
    </location>
</feature>
<feature type="region of interest" description="Disordered" evidence="3">
    <location>
        <begin position="1014"/>
        <end position="1198"/>
    </location>
</feature>
<dbReference type="PANTHER" id="PTHR22792">
    <property type="entry name" value="LUPUS LA PROTEIN-RELATED"/>
    <property type="match status" value="1"/>
</dbReference>
<accession>A0A182Q6Q4</accession>
<dbReference type="EnsemblMetazoa" id="AFAF004150-RA">
    <property type="protein sequence ID" value="AFAF004150-PA"/>
    <property type="gene ID" value="AFAF004150"/>
</dbReference>
<organism evidence="5 6">
    <name type="scientific">Anopheles farauti</name>
    <dbReference type="NCBI Taxonomy" id="69004"/>
    <lineage>
        <taxon>Eukaryota</taxon>
        <taxon>Metazoa</taxon>
        <taxon>Ecdysozoa</taxon>
        <taxon>Arthropoda</taxon>
        <taxon>Hexapoda</taxon>
        <taxon>Insecta</taxon>
        <taxon>Pterygota</taxon>
        <taxon>Neoptera</taxon>
        <taxon>Endopterygota</taxon>
        <taxon>Diptera</taxon>
        <taxon>Nematocera</taxon>
        <taxon>Culicoidea</taxon>
        <taxon>Culicidae</taxon>
        <taxon>Anophelinae</taxon>
        <taxon>Anopheles</taxon>
    </lineage>
</organism>
<feature type="compositionally biased region" description="Polar residues" evidence="3">
    <location>
        <begin position="461"/>
        <end position="470"/>
    </location>
</feature>
<feature type="compositionally biased region" description="Low complexity" evidence="3">
    <location>
        <begin position="342"/>
        <end position="364"/>
    </location>
</feature>
<dbReference type="STRING" id="69004.A0A182Q6Q4"/>
<protein>
    <recommendedName>
        <fullName evidence="4">HTH La-type RNA-binding domain-containing protein</fullName>
    </recommendedName>
</protein>
<feature type="compositionally biased region" description="Polar residues" evidence="3">
    <location>
        <begin position="1128"/>
        <end position="1146"/>
    </location>
</feature>
<dbReference type="GO" id="GO:0005829">
    <property type="term" value="C:cytosol"/>
    <property type="evidence" value="ECO:0007669"/>
    <property type="project" value="TreeGrafter"/>
</dbReference>
<feature type="compositionally biased region" description="Polar residues" evidence="3">
    <location>
        <begin position="622"/>
        <end position="635"/>
    </location>
</feature>
<sequence>MIRHCCRMASTQVSHGSSVSSNTNNNNNNNNTNNNNTSTSSYATVLLNLKEQGKDSSNNQADNNKENIGSEIVGSGQNSGKSKSSAGPTAVAKEAVMIGSTASSTNTSTSTTGPPSAPLVDGALNNEISKSTLEEMEDDANFVPVVSHHKRDRKAKAAAFASAGAPGAGNKGAVGEKPSGAGAARGSGRRPAAPGTQTHGKQGKLTNERGTEEKGSYRKDFKRKSSDRSRAHIATSGSEVSKEEKVHDASAEGSPGTGGAGAGVGNKQQQSNTTGNGSAGTSGSPTDEDDRGKDESKKFVEAPLPKVNAWKVTPSVEPAPIPSNETRVQSKSHAAASKGAPTSVGSLASASSATTNVTSSTALSGDKPDSSSSAITTEKRVTPPKQLTKAQGNGNNKTLSNDPHGKPPTSQPTGGKSDKKRNMAKVTDFSANSGDWPSLGEKKIAVIDGTKKGTLSEVVSEKQNSTSKTTVSFGATVAEQQQKATDATTGLPSQITKKSQTSEVSSTEPVSGSLKISPSTSDTTAKATSTAEVVVPARTSTARVPNVSGLKTTGEESSNAPGGKKSTSTAVPAASATLPPPVQSSSSKVTNDAATDSAATAQPVVVNPQSRPQSRARGVTENEVNGATTLVSNTRKGPKPKWVPLDIDLPKTRRGGGRGGISRGGINFGYRRGGPVRSGGNRHLSDRTISTVATSIVENGGVIPAGSGQDFQDFTAVNAKIGTDQAAFIMPYLSTFYYNGAPLIGMDQLSIKECIKKQIEYYFSEENLNRDFYLRRKMDPEGFLPVTLIASFHRVQALTDDIDIIIEAIKESDKLELVEDYKVRTSTNPTAWPIDHTVALVNGGAINFHTVYNEQQQNQSGQSQSLVQKSTDGKVVSQEQDQQQAASPASDVPPSVPVAGDVSDVVAPQLQVASKILSSIPPPPLPRNIRNPVSKTTKSVPLLIPSVNVAPMVKPCSVKEVVASKAAKGGSSSLNTTATGVEGNIENVGVIGEENLNPDVPEFVPAAVLAAAEKPPKNKPAGGGKKSKAVGSVASNSGQAGSGDTKEGKQTLHENVSKDGTELPQSEGGNSEQQQSAGETAMWKEVKRRSRSSQSHPQQAPVQQQQQQPQPQQQKQKQSKNSSATSSFRGNPSNDVAGSISNDGSLQNQQPQSTQPSPSVMAQSAASTVVTQLTQENSSNVAPNSSTAATATTTEEREELDFQFDEELDIPRSCGGRVNHFTDNWSEDDDESDYEIPDNEINKLLIVTQVTHRLPKHDGYDRTGDFTSRTKITQDLERIINDGLYNYEEDLLTINSGGRHSSMLGEHSLLDVSDLNMSTASTTTGNRHKARFYAVNKDEFVDPITPRKRKTRHLTNPPVESHVGWVLDAVEHRPRTTSIGSSAGTSPTASSYGSLPHSLPVFQHPSHALLKENGFTQQVYHKYHSRCLKERKRMGPGQSQEMNTLFRFWSFFLRENFNKNMYNEFRQLAIEDAAEGFRYGLECLFRFYSYGLEKKFRTQLYEDFQHETVSDYENGQLYGLEKFWAFQKYYKNASKLSISPKLKEYLDKFKSIEDFRVLEPQINEMLEGVGNLKPCLAKRRPRSVSESEGVAVVVGSAPGPSHAGAHAYHGGGSRRGGGGGGGGGSSSGVGASMSSHSNAGHYVSRKRCDSTGNKTVDVSNRLRTRAGSFGDSTQVMRRRSGSAGNRVVRTFNNAGSSNRSLAFVTRSSLQPTSSSGGAVSSSNINKHQQQQLQYVPAGANKMKPYKSMVQSNYSSSGVSSVDNGASSSAPVVAPNSKPNESNVNNERSASKMNNTVEDQKS</sequence>
<dbReference type="Pfam" id="PF05383">
    <property type="entry name" value="La"/>
    <property type="match status" value="1"/>
</dbReference>
<dbReference type="SMART" id="SM00684">
    <property type="entry name" value="DM15"/>
    <property type="match status" value="3"/>
</dbReference>
<feature type="region of interest" description="Disordered" evidence="3">
    <location>
        <begin position="482"/>
        <end position="684"/>
    </location>
</feature>
<keyword evidence="1 2" id="KW-0694">RNA-binding</keyword>
<feature type="region of interest" description="Disordered" evidence="3">
    <location>
        <begin position="157"/>
        <end position="470"/>
    </location>
</feature>
<feature type="compositionally biased region" description="Polar residues" evidence="3">
    <location>
        <begin position="538"/>
        <end position="560"/>
    </location>
</feature>
<feature type="compositionally biased region" description="Basic and acidic residues" evidence="3">
    <location>
        <begin position="290"/>
        <end position="300"/>
    </location>
</feature>
<feature type="compositionally biased region" description="Low complexity" evidence="3">
    <location>
        <begin position="1065"/>
        <end position="1079"/>
    </location>
</feature>
<feature type="compositionally biased region" description="Polar residues" evidence="3">
    <location>
        <begin position="1776"/>
        <end position="1801"/>
    </location>
</feature>
<feature type="compositionally biased region" description="Basic and acidic residues" evidence="3">
    <location>
        <begin position="240"/>
        <end position="250"/>
    </location>
</feature>
<feature type="compositionally biased region" description="Gly residues" evidence="3">
    <location>
        <begin position="1609"/>
        <end position="1627"/>
    </location>
</feature>
<evidence type="ECO:0000256" key="2">
    <source>
        <dbReference type="PROSITE-ProRule" id="PRU00332"/>
    </source>
</evidence>
<feature type="compositionally biased region" description="Low complexity" evidence="3">
    <location>
        <begin position="1147"/>
        <end position="1159"/>
    </location>
</feature>
<dbReference type="InterPro" id="IPR045180">
    <property type="entry name" value="La_dom_prot"/>
</dbReference>
<dbReference type="Gene3D" id="1.10.10.10">
    <property type="entry name" value="Winged helix-like DNA-binding domain superfamily/Winged helix DNA-binding domain"/>
    <property type="match status" value="1"/>
</dbReference>
<feature type="compositionally biased region" description="Basic and acidic residues" evidence="3">
    <location>
        <begin position="440"/>
        <end position="451"/>
    </location>
</feature>
<proteinExistence type="predicted"/>
<dbReference type="Pfam" id="PF21071">
    <property type="entry name" value="LARP1_HEAT"/>
    <property type="match status" value="1"/>
</dbReference>
<feature type="compositionally biased region" description="Low complexity" evidence="3">
    <location>
        <begin position="1177"/>
        <end position="1193"/>
    </location>
</feature>
<reference evidence="6" key="1">
    <citation type="submission" date="2014-01" db="EMBL/GenBank/DDBJ databases">
        <title>The Genome Sequence of Anopheles farauti FAR1 (V2).</title>
        <authorList>
            <consortium name="The Broad Institute Genomics Platform"/>
            <person name="Neafsey D.E."/>
            <person name="Besansky N."/>
            <person name="Howell P."/>
            <person name="Walton C."/>
            <person name="Young S.K."/>
            <person name="Zeng Q."/>
            <person name="Gargeya S."/>
            <person name="Fitzgerald M."/>
            <person name="Haas B."/>
            <person name="Abouelleil A."/>
            <person name="Allen A.W."/>
            <person name="Alvarado L."/>
            <person name="Arachchi H.M."/>
            <person name="Berlin A.M."/>
            <person name="Chapman S.B."/>
            <person name="Gainer-Dewar J."/>
            <person name="Goldberg J."/>
            <person name="Griggs A."/>
            <person name="Gujja S."/>
            <person name="Hansen M."/>
            <person name="Howarth C."/>
            <person name="Imamovic A."/>
            <person name="Ireland A."/>
            <person name="Larimer J."/>
            <person name="McCowan C."/>
            <person name="Murphy C."/>
            <person name="Pearson M."/>
            <person name="Poon T.W."/>
            <person name="Priest M."/>
            <person name="Roberts A."/>
            <person name="Saif S."/>
            <person name="Shea T."/>
            <person name="Sisk P."/>
            <person name="Sykes S."/>
            <person name="Wortman J."/>
            <person name="Nusbaum C."/>
            <person name="Birren B."/>
        </authorList>
    </citation>
    <scope>NUCLEOTIDE SEQUENCE [LARGE SCALE GENOMIC DNA]</scope>
    <source>
        <strain evidence="6">FAR1</strain>
    </source>
</reference>
<feature type="compositionally biased region" description="Polar residues" evidence="3">
    <location>
        <begin position="323"/>
        <end position="332"/>
    </location>
</feature>
<evidence type="ECO:0000313" key="6">
    <source>
        <dbReference type="Proteomes" id="UP000075886"/>
    </source>
</evidence>
<name>A0A182Q6Q4_9DIPT</name>
<feature type="compositionally biased region" description="Low complexity" evidence="3">
    <location>
        <begin position="1628"/>
        <end position="1637"/>
    </location>
</feature>
<feature type="compositionally biased region" description="Basic and acidic residues" evidence="3">
    <location>
        <begin position="1044"/>
        <end position="1061"/>
    </location>
</feature>
<dbReference type="GO" id="GO:0045727">
    <property type="term" value="P:positive regulation of translation"/>
    <property type="evidence" value="ECO:0007669"/>
    <property type="project" value="TreeGrafter"/>
</dbReference>
<feature type="compositionally biased region" description="Low complexity" evidence="3">
    <location>
        <begin position="1751"/>
        <end position="1774"/>
    </location>
</feature>
<dbReference type="GO" id="GO:0048255">
    <property type="term" value="P:mRNA stabilization"/>
    <property type="evidence" value="ECO:0007669"/>
    <property type="project" value="InterPro"/>
</dbReference>
<feature type="compositionally biased region" description="Low complexity" evidence="3">
    <location>
        <begin position="1713"/>
        <end position="1722"/>
    </location>
</feature>
<feature type="compositionally biased region" description="Low complexity" evidence="3">
    <location>
        <begin position="519"/>
        <end position="531"/>
    </location>
</feature>
<dbReference type="GO" id="GO:0008187">
    <property type="term" value="F:poly-pyrimidine tract binding"/>
    <property type="evidence" value="ECO:0007669"/>
    <property type="project" value="UniProtKB-ARBA"/>
</dbReference>
<dbReference type="VEuPathDB" id="VectorBase:AFAF004150"/>
<feature type="compositionally biased region" description="Low complexity" evidence="3">
    <location>
        <begin position="566"/>
        <end position="577"/>
    </location>
</feature>
<feature type="compositionally biased region" description="Polar residues" evidence="3">
    <location>
        <begin position="388"/>
        <end position="401"/>
    </location>
</feature>
<feature type="compositionally biased region" description="Low complexity" evidence="3">
    <location>
        <begin position="855"/>
        <end position="868"/>
    </location>
</feature>
<feature type="region of interest" description="Disordered" evidence="3">
    <location>
        <begin position="1"/>
        <end position="39"/>
    </location>
</feature>
<dbReference type="InterPro" id="IPR036388">
    <property type="entry name" value="WH-like_DNA-bd_sf"/>
</dbReference>
<feature type="domain" description="HTH La-type RNA-binding" evidence="4">
    <location>
        <begin position="745"/>
        <end position="836"/>
    </location>
</feature>
<dbReference type="GO" id="GO:0010494">
    <property type="term" value="C:cytoplasmic stress granule"/>
    <property type="evidence" value="ECO:0007669"/>
    <property type="project" value="TreeGrafter"/>
</dbReference>
<evidence type="ECO:0000256" key="3">
    <source>
        <dbReference type="SAM" id="MobiDB-lite"/>
    </source>
</evidence>
<feature type="compositionally biased region" description="Low complexity" evidence="3">
    <location>
        <begin position="271"/>
        <end position="285"/>
    </location>
</feature>
<feature type="region of interest" description="Disordered" evidence="3">
    <location>
        <begin position="54"/>
        <end position="122"/>
    </location>
</feature>
<feature type="compositionally biased region" description="Gly residues" evidence="3">
    <location>
        <begin position="657"/>
        <end position="667"/>
    </location>
</feature>
<feature type="compositionally biased region" description="Low complexity" evidence="3">
    <location>
        <begin position="1029"/>
        <end position="1038"/>
    </location>
</feature>
<evidence type="ECO:0000259" key="4">
    <source>
        <dbReference type="PROSITE" id="PS50961"/>
    </source>
</evidence>
<reference evidence="5" key="2">
    <citation type="submission" date="2020-05" db="UniProtKB">
        <authorList>
            <consortium name="EnsemblMetazoa"/>
        </authorList>
    </citation>
    <scope>IDENTIFICATION</scope>
    <source>
        <strain evidence="5">FAR1</strain>
    </source>
</reference>
<dbReference type="InterPro" id="IPR036390">
    <property type="entry name" value="WH_DNA-bd_sf"/>
</dbReference>
<feature type="compositionally biased region" description="Low complexity" evidence="3">
    <location>
        <begin position="74"/>
        <end position="87"/>
    </location>
</feature>
<evidence type="ECO:0000313" key="5">
    <source>
        <dbReference type="EnsemblMetazoa" id="AFAF004150-PA"/>
    </source>
</evidence>
<feature type="region of interest" description="Disordered" evidence="3">
    <location>
        <begin position="1706"/>
        <end position="1731"/>
    </location>
</feature>
<dbReference type="PANTHER" id="PTHR22792:SF132">
    <property type="entry name" value="LA-RELATED PROTEIN 1"/>
    <property type="match status" value="1"/>
</dbReference>
<dbReference type="Proteomes" id="UP000075886">
    <property type="component" value="Unassembled WGS sequence"/>
</dbReference>